<name>A0A6A4HEH6_9AGAR</name>
<evidence type="ECO:0000313" key="1">
    <source>
        <dbReference type="EMBL" id="KAE9396220.1"/>
    </source>
</evidence>
<dbReference type="OrthoDB" id="2986625at2759"/>
<protein>
    <submittedName>
        <fullName evidence="1">Uncharacterized protein</fullName>
    </submittedName>
</protein>
<keyword evidence="2" id="KW-1185">Reference proteome</keyword>
<dbReference type="AlphaFoldDB" id="A0A6A4HEH6"/>
<organism evidence="1 2">
    <name type="scientific">Gymnopus androsaceus JB14</name>
    <dbReference type="NCBI Taxonomy" id="1447944"/>
    <lineage>
        <taxon>Eukaryota</taxon>
        <taxon>Fungi</taxon>
        <taxon>Dikarya</taxon>
        <taxon>Basidiomycota</taxon>
        <taxon>Agaricomycotina</taxon>
        <taxon>Agaricomycetes</taxon>
        <taxon>Agaricomycetidae</taxon>
        <taxon>Agaricales</taxon>
        <taxon>Marasmiineae</taxon>
        <taxon>Omphalotaceae</taxon>
        <taxon>Gymnopus</taxon>
    </lineage>
</organism>
<reference evidence="1" key="1">
    <citation type="journal article" date="2019" name="Environ. Microbiol.">
        <title>Fungal ecological strategies reflected in gene transcription - a case study of two litter decomposers.</title>
        <authorList>
            <person name="Barbi F."/>
            <person name="Kohler A."/>
            <person name="Barry K."/>
            <person name="Baskaran P."/>
            <person name="Daum C."/>
            <person name="Fauchery L."/>
            <person name="Ihrmark K."/>
            <person name="Kuo A."/>
            <person name="LaButti K."/>
            <person name="Lipzen A."/>
            <person name="Morin E."/>
            <person name="Grigoriev I.V."/>
            <person name="Henrissat B."/>
            <person name="Lindahl B."/>
            <person name="Martin F."/>
        </authorList>
    </citation>
    <scope>NUCLEOTIDE SEQUENCE</scope>
    <source>
        <strain evidence="1">JB14</strain>
    </source>
</reference>
<proteinExistence type="predicted"/>
<sequence>MLTKTGLRLKNTNYDTFNGKAGPTKQWASISSHIHTGCIQLRSNSSAEECNSIWARSLKSLWFTGAMGKNAWSCIIDPFILVTGNSPALEDLSLDFSGYDQHIGILSFQEFLQSVSTTHPLKLHKPFVRTPGWDLRINRASSIHLKNLTTFGITLPFTIIFPVRVTSFRWRIMGCSVLGHHGARLKHLYAPVTAELVDYIETYSGIEYLRLYHVWSCR</sequence>
<dbReference type="EMBL" id="ML769517">
    <property type="protein sequence ID" value="KAE9396220.1"/>
    <property type="molecule type" value="Genomic_DNA"/>
</dbReference>
<evidence type="ECO:0000313" key="2">
    <source>
        <dbReference type="Proteomes" id="UP000799118"/>
    </source>
</evidence>
<dbReference type="Proteomes" id="UP000799118">
    <property type="component" value="Unassembled WGS sequence"/>
</dbReference>
<accession>A0A6A4HEH6</accession>
<gene>
    <name evidence="1" type="ORF">BT96DRAFT_1021489</name>
</gene>